<dbReference type="EMBL" id="JAQQKW010000012">
    <property type="protein sequence ID" value="MDC7695804.1"/>
    <property type="molecule type" value="Genomic_DNA"/>
</dbReference>
<comment type="caution">
    <text evidence="4">The sequence shown here is derived from an EMBL/GenBank/DDBJ whole genome shotgun (WGS) entry which is preliminary data.</text>
</comment>
<proteinExistence type="predicted"/>
<feature type="domain" description="Sialate O-acetylesterase" evidence="3">
    <location>
        <begin position="109"/>
        <end position="219"/>
    </location>
</feature>
<evidence type="ECO:0000313" key="4">
    <source>
        <dbReference type="EMBL" id="MDC7695804.1"/>
    </source>
</evidence>
<feature type="signal peptide" evidence="2">
    <location>
        <begin position="1"/>
        <end position="29"/>
    </location>
</feature>
<keyword evidence="1" id="KW-0378">Hydrolase</keyword>
<keyword evidence="2" id="KW-0732">Signal</keyword>
<evidence type="ECO:0000256" key="1">
    <source>
        <dbReference type="ARBA" id="ARBA00022801"/>
    </source>
</evidence>
<dbReference type="PANTHER" id="PTHR22901:SF0">
    <property type="entry name" value="SIALATE O-ACETYLESTERASE"/>
    <property type="match status" value="1"/>
</dbReference>
<dbReference type="PANTHER" id="PTHR22901">
    <property type="entry name" value="SIALATE O-ACETYLESTERASE"/>
    <property type="match status" value="1"/>
</dbReference>
<accession>A0ABT5IHY2</accession>
<reference evidence="4 5" key="1">
    <citation type="submission" date="2023-01" db="EMBL/GenBank/DDBJ databases">
        <title>Novel species of the genus Asticcacaulis isolated from rivers.</title>
        <authorList>
            <person name="Lu H."/>
        </authorList>
    </citation>
    <scope>NUCLEOTIDE SEQUENCE [LARGE SCALE GENOMIC DNA]</scope>
    <source>
        <strain evidence="4 5">DXS10W</strain>
    </source>
</reference>
<dbReference type="InterPro" id="IPR013783">
    <property type="entry name" value="Ig-like_fold"/>
</dbReference>
<dbReference type="Pfam" id="PF03629">
    <property type="entry name" value="SASA"/>
    <property type="match status" value="2"/>
</dbReference>
<protein>
    <submittedName>
        <fullName evidence="4">Sialate O-acetylesterase</fullName>
    </submittedName>
</protein>
<evidence type="ECO:0000313" key="5">
    <source>
        <dbReference type="Proteomes" id="UP001216595"/>
    </source>
</evidence>
<sequence length="651" mass="69927">MTLTSLRLTSALLSLSLIAPLTGPATAEAAPRFAAIFGDHAVLQREAPVRIWGFADTGETVTLRIAGQTATAKADASGRWEATLSPLPAGGPYELSLAGGATLKDLLVGDVFLCSGQSNMEFTTKYATNAYNEIMSSANDRIRFVTVEKDAQPAGPLSDLPKAPAWRAVGPETTGDTSAVCYYMSKALAAKTGVPIGMIHSSWGGTMIQSWLSQSTLRQLKSYDTGLETLNLYARDPQAAQKGWQKVTQTWWDTHEPQAAEKRQWATATYDDRDWKTMNTTHFWEESGDPALAGFDGVVWYRSEITLSAAQVKSATTLVLGAVDDADTTFINGQVIGSSEGWNTPRRYEIPKGVLKAGRNVIALRAVDTGGGGGMWGDPKPRGLYLSDGNIIQIPEVWKYKISTPMSGLSDVPTTPWLPTSGLATLYNGMIAPIAPYTLKGVAWYQGEANASNAREYSRLLPALFADWRASFRQPDLPVVVVQLANFGPVVNGPAPSQWAALRESQRLSVDADAKTAMAVSLDVGDRTDIHPTQKKVVGERVALGMRKAAYGETVALSPEPVSATRRGADVVIRFRDTGGKLLTYSSDQAIGFEACDGACRYVSATVEGDAVVLKGAATARQVRYGWADSPYVNLFSASDLPVAPFQIDIP</sequence>
<dbReference type="Gene3D" id="2.60.40.10">
    <property type="entry name" value="Immunoglobulins"/>
    <property type="match status" value="1"/>
</dbReference>
<feature type="chain" id="PRO_5046822418" evidence="2">
    <location>
        <begin position="30"/>
        <end position="651"/>
    </location>
</feature>
<dbReference type="InterPro" id="IPR036514">
    <property type="entry name" value="SGNH_hydro_sf"/>
</dbReference>
<dbReference type="InterPro" id="IPR005181">
    <property type="entry name" value="SASA"/>
</dbReference>
<name>A0ABT5IHY2_9CAUL</name>
<organism evidence="4 5">
    <name type="scientific">Asticcacaulis currens</name>
    <dbReference type="NCBI Taxonomy" id="2984210"/>
    <lineage>
        <taxon>Bacteria</taxon>
        <taxon>Pseudomonadati</taxon>
        <taxon>Pseudomonadota</taxon>
        <taxon>Alphaproteobacteria</taxon>
        <taxon>Caulobacterales</taxon>
        <taxon>Caulobacteraceae</taxon>
        <taxon>Asticcacaulis</taxon>
    </lineage>
</organism>
<evidence type="ECO:0000259" key="3">
    <source>
        <dbReference type="Pfam" id="PF03629"/>
    </source>
</evidence>
<gene>
    <name evidence="4" type="ORF">PQU94_16115</name>
</gene>
<dbReference type="SUPFAM" id="SSF49785">
    <property type="entry name" value="Galactose-binding domain-like"/>
    <property type="match status" value="1"/>
</dbReference>
<dbReference type="RefSeq" id="WP_272742459.1">
    <property type="nucleotide sequence ID" value="NZ_JAQQKW010000012.1"/>
</dbReference>
<dbReference type="Gene3D" id="3.40.50.1110">
    <property type="entry name" value="SGNH hydrolase"/>
    <property type="match status" value="1"/>
</dbReference>
<dbReference type="InterPro" id="IPR039329">
    <property type="entry name" value="SIAE"/>
</dbReference>
<dbReference type="Gene3D" id="2.60.120.260">
    <property type="entry name" value="Galactose-binding domain-like"/>
    <property type="match status" value="1"/>
</dbReference>
<feature type="domain" description="Sialate O-acetylesterase" evidence="3">
    <location>
        <begin position="425"/>
        <end position="543"/>
    </location>
</feature>
<dbReference type="Proteomes" id="UP001216595">
    <property type="component" value="Unassembled WGS sequence"/>
</dbReference>
<keyword evidence="5" id="KW-1185">Reference proteome</keyword>
<dbReference type="InterPro" id="IPR008979">
    <property type="entry name" value="Galactose-bd-like_sf"/>
</dbReference>
<dbReference type="SUPFAM" id="SSF52266">
    <property type="entry name" value="SGNH hydrolase"/>
    <property type="match status" value="1"/>
</dbReference>
<evidence type="ECO:0000256" key="2">
    <source>
        <dbReference type="SAM" id="SignalP"/>
    </source>
</evidence>